<dbReference type="InterPro" id="IPR021314">
    <property type="entry name" value="DUF2911"/>
</dbReference>
<dbReference type="OrthoDB" id="187854at2"/>
<dbReference type="Proteomes" id="UP000199149">
    <property type="component" value="Unassembled WGS sequence"/>
</dbReference>
<keyword evidence="1" id="KW-0732">Signal</keyword>
<evidence type="ECO:0000256" key="1">
    <source>
        <dbReference type="SAM" id="SignalP"/>
    </source>
</evidence>
<accession>A0A1I4ZTT0</accession>
<feature type="signal peptide" evidence="1">
    <location>
        <begin position="1"/>
        <end position="18"/>
    </location>
</feature>
<dbReference type="RefSeq" id="WP_092909307.1">
    <property type="nucleotide sequence ID" value="NZ_FOUZ01000014.1"/>
</dbReference>
<dbReference type="Pfam" id="PF11138">
    <property type="entry name" value="DUF2911"/>
    <property type="match status" value="1"/>
</dbReference>
<evidence type="ECO:0008006" key="4">
    <source>
        <dbReference type="Google" id="ProtNLM"/>
    </source>
</evidence>
<feature type="chain" id="PRO_5011699407" description="DUF2911 domain-containing protein" evidence="1">
    <location>
        <begin position="19"/>
        <end position="244"/>
    </location>
</feature>
<reference evidence="3" key="1">
    <citation type="submission" date="2016-10" db="EMBL/GenBank/DDBJ databases">
        <authorList>
            <person name="Varghese N."/>
            <person name="Submissions S."/>
        </authorList>
    </citation>
    <scope>NUCLEOTIDE SEQUENCE [LARGE SCALE GENOMIC DNA]</scope>
    <source>
        <strain evidence="3">XJ109</strain>
    </source>
</reference>
<name>A0A1I4ZTT0_9FLAO</name>
<evidence type="ECO:0000313" key="3">
    <source>
        <dbReference type="Proteomes" id="UP000199149"/>
    </source>
</evidence>
<gene>
    <name evidence="2" type="ORF">SAMN05421738_11453</name>
</gene>
<dbReference type="PROSITE" id="PS51257">
    <property type="entry name" value="PROKAR_LIPOPROTEIN"/>
    <property type="match status" value="1"/>
</dbReference>
<dbReference type="EMBL" id="FOUZ01000014">
    <property type="protein sequence ID" value="SFN53410.1"/>
    <property type="molecule type" value="Genomic_DNA"/>
</dbReference>
<proteinExistence type="predicted"/>
<sequence length="244" mass="27927">MKITSTILAVLIGSCAFAQLKFPAVSSHSEIEQKVGLTEFEVEYNRPNVSERKVFGKLVPYGEVWRTGANENTVIKFNQPIKVNGKDLAAGEYALYSIPNKDEWDVIFYKDTKNWGNPKEWKESNVALKVKAVATKSMNNKVETFEIRFTNVTQQKADLVLAWDNVNVVLNIETNTVSSVLKMIGEQLNENSSARDFYNSANFYYSNKLDRNQALKWVNIALEKDAKAPDYYKELKEKLEKEKY</sequence>
<organism evidence="2 3">
    <name type="scientific">Algoriella xinjiangensis</name>
    <dbReference type="NCBI Taxonomy" id="684065"/>
    <lineage>
        <taxon>Bacteria</taxon>
        <taxon>Pseudomonadati</taxon>
        <taxon>Bacteroidota</taxon>
        <taxon>Flavobacteriia</taxon>
        <taxon>Flavobacteriales</taxon>
        <taxon>Weeksellaceae</taxon>
        <taxon>Algoriella</taxon>
    </lineage>
</organism>
<keyword evidence="3" id="KW-1185">Reference proteome</keyword>
<dbReference type="STRING" id="684065.SAMN05421738_11453"/>
<dbReference type="AlphaFoldDB" id="A0A1I4ZTT0"/>
<protein>
    <recommendedName>
        <fullName evidence="4">DUF2911 domain-containing protein</fullName>
    </recommendedName>
</protein>
<evidence type="ECO:0000313" key="2">
    <source>
        <dbReference type="EMBL" id="SFN53410.1"/>
    </source>
</evidence>